<evidence type="ECO:0000313" key="2">
    <source>
        <dbReference type="EMBL" id="KAI5443002.1"/>
    </source>
</evidence>
<sequence length="136" mass="15194">MVSNCEHDHDGYGICSVNPRGCEIVKRDIQRLMDEGMIQIVQSRHVDDDVNVIIPVFKNPEKMVIRSGRVFGPVFPKDVEDSTVSKKVEVSAADPVSASKHQSGESINLKTNDDDEVLRLIKKSDFSVVEQMLQTP</sequence>
<evidence type="ECO:0000313" key="3">
    <source>
        <dbReference type="Proteomes" id="UP001058974"/>
    </source>
</evidence>
<feature type="region of interest" description="Disordered" evidence="1">
    <location>
        <begin position="90"/>
        <end position="110"/>
    </location>
</feature>
<dbReference type="AlphaFoldDB" id="A0A9D5BG48"/>
<protein>
    <submittedName>
        <fullName evidence="2">Uncharacterized protein</fullName>
    </submittedName>
</protein>
<organism evidence="2 3">
    <name type="scientific">Pisum sativum</name>
    <name type="common">Garden pea</name>
    <name type="synonym">Lathyrus oleraceus</name>
    <dbReference type="NCBI Taxonomy" id="3888"/>
    <lineage>
        <taxon>Eukaryota</taxon>
        <taxon>Viridiplantae</taxon>
        <taxon>Streptophyta</taxon>
        <taxon>Embryophyta</taxon>
        <taxon>Tracheophyta</taxon>
        <taxon>Spermatophyta</taxon>
        <taxon>Magnoliopsida</taxon>
        <taxon>eudicotyledons</taxon>
        <taxon>Gunneridae</taxon>
        <taxon>Pentapetalae</taxon>
        <taxon>rosids</taxon>
        <taxon>fabids</taxon>
        <taxon>Fabales</taxon>
        <taxon>Fabaceae</taxon>
        <taxon>Papilionoideae</taxon>
        <taxon>50 kb inversion clade</taxon>
        <taxon>NPAAA clade</taxon>
        <taxon>Hologalegina</taxon>
        <taxon>IRL clade</taxon>
        <taxon>Fabeae</taxon>
        <taxon>Lathyrus</taxon>
    </lineage>
</organism>
<proteinExistence type="predicted"/>
<feature type="compositionally biased region" description="Polar residues" evidence="1">
    <location>
        <begin position="99"/>
        <end position="110"/>
    </location>
</feature>
<comment type="caution">
    <text evidence="2">The sequence shown here is derived from an EMBL/GenBank/DDBJ whole genome shotgun (WGS) entry which is preliminary data.</text>
</comment>
<accession>A0A9D5BG48</accession>
<dbReference type="Gramene" id="Psat01G0188000-T1">
    <property type="protein sequence ID" value="KAI5443002.1"/>
    <property type="gene ID" value="KIW84_011880"/>
</dbReference>
<gene>
    <name evidence="2" type="ORF">KIW84_011880</name>
</gene>
<dbReference type="Proteomes" id="UP001058974">
    <property type="component" value="Chromosome 1"/>
</dbReference>
<evidence type="ECO:0000256" key="1">
    <source>
        <dbReference type="SAM" id="MobiDB-lite"/>
    </source>
</evidence>
<dbReference type="EMBL" id="JAMSHJ010000001">
    <property type="protein sequence ID" value="KAI5443002.1"/>
    <property type="molecule type" value="Genomic_DNA"/>
</dbReference>
<name>A0A9D5BG48_PEA</name>
<keyword evidence="3" id="KW-1185">Reference proteome</keyword>
<reference evidence="2 3" key="1">
    <citation type="journal article" date="2022" name="Nat. Genet.">
        <title>Improved pea reference genome and pan-genome highlight genomic features and evolutionary characteristics.</title>
        <authorList>
            <person name="Yang T."/>
            <person name="Liu R."/>
            <person name="Luo Y."/>
            <person name="Hu S."/>
            <person name="Wang D."/>
            <person name="Wang C."/>
            <person name="Pandey M.K."/>
            <person name="Ge S."/>
            <person name="Xu Q."/>
            <person name="Li N."/>
            <person name="Li G."/>
            <person name="Huang Y."/>
            <person name="Saxena R.K."/>
            <person name="Ji Y."/>
            <person name="Li M."/>
            <person name="Yan X."/>
            <person name="He Y."/>
            <person name="Liu Y."/>
            <person name="Wang X."/>
            <person name="Xiang C."/>
            <person name="Varshney R.K."/>
            <person name="Ding H."/>
            <person name="Gao S."/>
            <person name="Zong X."/>
        </authorList>
    </citation>
    <scope>NUCLEOTIDE SEQUENCE [LARGE SCALE GENOMIC DNA]</scope>
    <source>
        <strain evidence="2 3">cv. Zhongwan 6</strain>
    </source>
</reference>